<reference evidence="2 4" key="1">
    <citation type="submission" date="2018-06" db="EMBL/GenBank/DDBJ databases">
        <authorList>
            <consortium name="Pathogen Informatics"/>
            <person name="Doyle S."/>
        </authorList>
    </citation>
    <scope>NUCLEOTIDE SEQUENCE [LARGE SCALE GENOMIC DNA]</scope>
    <source>
        <strain evidence="2 4">NCTC11343</strain>
    </source>
</reference>
<organism evidence="2 4">
    <name type="scientific">Sphingobacterium multivorum</name>
    <dbReference type="NCBI Taxonomy" id="28454"/>
    <lineage>
        <taxon>Bacteria</taxon>
        <taxon>Pseudomonadati</taxon>
        <taxon>Bacteroidota</taxon>
        <taxon>Sphingobacteriia</taxon>
        <taxon>Sphingobacteriales</taxon>
        <taxon>Sphingobacteriaceae</taxon>
        <taxon>Sphingobacterium</taxon>
    </lineage>
</organism>
<reference evidence="1 6" key="3">
    <citation type="submission" date="2021-01" db="EMBL/GenBank/DDBJ databases">
        <title>FDA dAtabase for Regulatory Grade micrObial Sequences (FDA-ARGOS): Supporting development and validation of Infectious Disease Dx tests.</title>
        <authorList>
            <person name="Sproer C."/>
            <person name="Gronow S."/>
            <person name="Severitt S."/>
            <person name="Schroder I."/>
            <person name="Tallon L."/>
            <person name="Sadzewicz L."/>
            <person name="Zhao X."/>
            <person name="Boylan J."/>
            <person name="Ott S."/>
            <person name="Bowen H."/>
            <person name="Vavikolanu K."/>
            <person name="Mehta A."/>
            <person name="Aluvathingal J."/>
            <person name="Nadendla S."/>
            <person name="Lowell S."/>
            <person name="Myers T."/>
            <person name="Yan Y."/>
            <person name="Sichtig H."/>
        </authorList>
    </citation>
    <scope>NUCLEOTIDE SEQUENCE [LARGE SCALE GENOMIC DNA]</scope>
    <source>
        <strain evidence="1 6">FDAARGOS_1141</strain>
    </source>
</reference>
<dbReference type="Proteomes" id="UP000432350">
    <property type="component" value="Unassembled WGS sequence"/>
</dbReference>
<protein>
    <submittedName>
        <fullName evidence="1">DUF4442 domain-containing protein</fullName>
    </submittedName>
</protein>
<dbReference type="InterPro" id="IPR029069">
    <property type="entry name" value="HotDog_dom_sf"/>
</dbReference>
<keyword evidence="6" id="KW-1185">Reference proteome</keyword>
<dbReference type="Pfam" id="PF14539">
    <property type="entry name" value="DUF4442"/>
    <property type="match status" value="1"/>
</dbReference>
<name>A0A2X2K559_SPHMU</name>
<accession>A0A654DJS2</accession>
<evidence type="ECO:0000313" key="1">
    <source>
        <dbReference type="EMBL" id="QQT55632.1"/>
    </source>
</evidence>
<dbReference type="EMBL" id="UAUU01000011">
    <property type="protein sequence ID" value="SPZ95245.1"/>
    <property type="molecule type" value="Genomic_DNA"/>
</dbReference>
<dbReference type="GeneID" id="88831174"/>
<gene>
    <name evidence="1" type="ORF">I6I98_10375</name>
    <name evidence="2" type="ORF">NCTC11343_05858</name>
    <name evidence="3" type="ORF">SPHINGO8BC_60758</name>
</gene>
<evidence type="ECO:0000313" key="5">
    <source>
        <dbReference type="Proteomes" id="UP000432350"/>
    </source>
</evidence>
<dbReference type="SUPFAM" id="SSF54637">
    <property type="entry name" value="Thioesterase/thiol ester dehydrase-isomerase"/>
    <property type="match status" value="1"/>
</dbReference>
<accession>A0A2X2K559</accession>
<dbReference type="Proteomes" id="UP000251241">
    <property type="component" value="Unassembled WGS sequence"/>
</dbReference>
<dbReference type="EMBL" id="CABWMV010000025">
    <property type="protein sequence ID" value="VXD05918.1"/>
    <property type="molecule type" value="Genomic_DNA"/>
</dbReference>
<evidence type="ECO:0000313" key="4">
    <source>
        <dbReference type="Proteomes" id="UP000251241"/>
    </source>
</evidence>
<sequence>MRYSPLALTWLLRIYPPFLFQGIWVKKISPGFQGAKVKIYKTPFNINTNKTLFGGTIFSAADPIFPILIDQYLQKIGFKKTVAWLKSSQITFKKPGKTSVEYSVQLSEEILEECAHIIRTKGKVVKDFTLEIKDKSGDLCATVRCETYIRDLNFTFPSRNRNIEP</sequence>
<proteinExistence type="predicted"/>
<dbReference type="Proteomes" id="UP000595498">
    <property type="component" value="Chromosome"/>
</dbReference>
<reference evidence="3 5" key="2">
    <citation type="submission" date="2019-10" db="EMBL/GenBank/DDBJ databases">
        <authorList>
            <person name="Karimi E."/>
        </authorList>
    </citation>
    <scope>NUCLEOTIDE SEQUENCE [LARGE SCALE GENOMIC DNA]</scope>
    <source>
        <strain evidence="3 5">Sphingobacterium sp. 8BC</strain>
    </source>
</reference>
<evidence type="ECO:0000313" key="2">
    <source>
        <dbReference type="EMBL" id="SPZ95245.1"/>
    </source>
</evidence>
<evidence type="ECO:0000313" key="3">
    <source>
        <dbReference type="EMBL" id="VXD05918.1"/>
    </source>
</evidence>
<dbReference type="EMBL" id="CP068224">
    <property type="protein sequence ID" value="QQT55632.1"/>
    <property type="molecule type" value="Genomic_DNA"/>
</dbReference>
<dbReference type="AlphaFoldDB" id="A0A2X2K559"/>
<dbReference type="Gene3D" id="3.10.129.10">
    <property type="entry name" value="Hotdog Thioesterase"/>
    <property type="match status" value="1"/>
</dbReference>
<evidence type="ECO:0000313" key="6">
    <source>
        <dbReference type="Proteomes" id="UP000595498"/>
    </source>
</evidence>
<dbReference type="RefSeq" id="WP_070563819.1">
    <property type="nucleotide sequence ID" value="NZ_CP068086.1"/>
</dbReference>
<dbReference type="InterPro" id="IPR027961">
    <property type="entry name" value="DUF4442"/>
</dbReference>